<keyword evidence="1" id="KW-0812">Transmembrane</keyword>
<reference evidence="2" key="1">
    <citation type="submission" date="2014-09" db="EMBL/GenBank/DDBJ databases">
        <authorList>
            <person name="Magalhaes I.L.F."/>
            <person name="Oliveira U."/>
            <person name="Santos F.R."/>
            <person name="Vidigal T.H.D.A."/>
            <person name="Brescovit A.D."/>
            <person name="Santos A.J."/>
        </authorList>
    </citation>
    <scope>NUCLEOTIDE SEQUENCE</scope>
    <source>
        <tissue evidence="2">Shoot tissue taken approximately 20 cm above the soil surface</tissue>
    </source>
</reference>
<name>A0A0A9CRR7_ARUDO</name>
<sequence length="63" mass="7237">MICNRFLASSILFTLQSPQATVLYVYTSSSMPVFSMVAFIFRALSTLPLRQYPSIMELKIIWL</sequence>
<accession>A0A0A9CRR7</accession>
<keyword evidence="1" id="KW-0472">Membrane</keyword>
<evidence type="ECO:0000313" key="2">
    <source>
        <dbReference type="EMBL" id="JAD74182.1"/>
    </source>
</evidence>
<reference evidence="2" key="2">
    <citation type="journal article" date="2015" name="Data Brief">
        <title>Shoot transcriptome of the giant reed, Arundo donax.</title>
        <authorList>
            <person name="Barrero R.A."/>
            <person name="Guerrero F.D."/>
            <person name="Moolhuijzen P."/>
            <person name="Goolsby J.A."/>
            <person name="Tidwell J."/>
            <person name="Bellgard S.E."/>
            <person name="Bellgard M.I."/>
        </authorList>
    </citation>
    <scope>NUCLEOTIDE SEQUENCE</scope>
    <source>
        <tissue evidence="2">Shoot tissue taken approximately 20 cm above the soil surface</tissue>
    </source>
</reference>
<protein>
    <submittedName>
        <fullName evidence="2">Uncharacterized protein</fullName>
    </submittedName>
</protein>
<proteinExistence type="predicted"/>
<feature type="transmembrane region" description="Helical" evidence="1">
    <location>
        <begin position="30"/>
        <end position="49"/>
    </location>
</feature>
<dbReference type="AlphaFoldDB" id="A0A0A9CRR7"/>
<dbReference type="EMBL" id="GBRH01223713">
    <property type="protein sequence ID" value="JAD74182.1"/>
    <property type="molecule type" value="Transcribed_RNA"/>
</dbReference>
<organism evidence="2">
    <name type="scientific">Arundo donax</name>
    <name type="common">Giant reed</name>
    <name type="synonym">Donax arundinaceus</name>
    <dbReference type="NCBI Taxonomy" id="35708"/>
    <lineage>
        <taxon>Eukaryota</taxon>
        <taxon>Viridiplantae</taxon>
        <taxon>Streptophyta</taxon>
        <taxon>Embryophyta</taxon>
        <taxon>Tracheophyta</taxon>
        <taxon>Spermatophyta</taxon>
        <taxon>Magnoliopsida</taxon>
        <taxon>Liliopsida</taxon>
        <taxon>Poales</taxon>
        <taxon>Poaceae</taxon>
        <taxon>PACMAD clade</taxon>
        <taxon>Arundinoideae</taxon>
        <taxon>Arundineae</taxon>
        <taxon>Arundo</taxon>
    </lineage>
</organism>
<evidence type="ECO:0000256" key="1">
    <source>
        <dbReference type="SAM" id="Phobius"/>
    </source>
</evidence>
<keyword evidence="1" id="KW-1133">Transmembrane helix</keyword>